<keyword evidence="6" id="KW-1185">Reference proteome</keyword>
<evidence type="ECO:0000256" key="2">
    <source>
        <dbReference type="ARBA" id="ARBA00022741"/>
    </source>
</evidence>
<accession>A0ABV3Y1R9</accession>
<dbReference type="InterPro" id="IPR017871">
    <property type="entry name" value="ABC_transporter-like_CS"/>
</dbReference>
<dbReference type="Gene3D" id="3.40.50.300">
    <property type="entry name" value="P-loop containing nucleotide triphosphate hydrolases"/>
    <property type="match status" value="1"/>
</dbReference>
<dbReference type="CDD" id="cd03293">
    <property type="entry name" value="ABC_NrtD_SsuB_transporters"/>
    <property type="match status" value="1"/>
</dbReference>
<sequence>MQAPSLALSTATSQDTAPVVPALRFSQVDLTYPDGTVAVRDISLDVASGEFVAIVGPSGCGKSSLLRCASGLIAPTRGSVQVDLSHLGYVFQDSTLLPWRNVQQNVELLAQLRRIPKEERNELARSAIELVGLTGFERHHPRRLSGGMRMRVSLARSLTIDPRVFLFDEPFGALDEITRERLNDELLSVFQSKRFAALFVTHSIYEAVYLATRVVVMSSRPGRIVAEHVVPFSYPRTPEVRFSAEFSRVAGQISSDLREAIA</sequence>
<dbReference type="RefSeq" id="WP_298342141.1">
    <property type="nucleotide sequence ID" value="NZ_JBFSHR010000012.1"/>
</dbReference>
<dbReference type="Proteomes" id="UP001560267">
    <property type="component" value="Unassembled WGS sequence"/>
</dbReference>
<dbReference type="PROSITE" id="PS00211">
    <property type="entry name" value="ABC_TRANSPORTER_1"/>
    <property type="match status" value="1"/>
</dbReference>
<reference evidence="5 6" key="1">
    <citation type="submission" date="2024-07" db="EMBL/GenBank/DDBJ databases">
        <title>Draft Genome Sequence of Ferrimicrobium acidiphilum Strain YE2023, Isolated from a Pulp of Bioleach Reactor.</title>
        <authorList>
            <person name="Elkina Y.A."/>
            <person name="Bulaeva A.G."/>
            <person name="Beletsky A.V."/>
            <person name="Mardanov A.V."/>
        </authorList>
    </citation>
    <scope>NUCLEOTIDE SEQUENCE [LARGE SCALE GENOMIC DNA]</scope>
    <source>
        <strain evidence="5 6">YE2023</strain>
    </source>
</reference>
<dbReference type="GO" id="GO:0005524">
    <property type="term" value="F:ATP binding"/>
    <property type="evidence" value="ECO:0007669"/>
    <property type="project" value="UniProtKB-KW"/>
</dbReference>
<dbReference type="Pfam" id="PF00005">
    <property type="entry name" value="ABC_tran"/>
    <property type="match status" value="1"/>
</dbReference>
<keyword evidence="2" id="KW-0547">Nucleotide-binding</keyword>
<evidence type="ECO:0000313" key="6">
    <source>
        <dbReference type="Proteomes" id="UP001560267"/>
    </source>
</evidence>
<dbReference type="EMBL" id="JBFSHR010000012">
    <property type="protein sequence ID" value="MEX6429200.1"/>
    <property type="molecule type" value="Genomic_DNA"/>
</dbReference>
<dbReference type="PANTHER" id="PTHR42788">
    <property type="entry name" value="TAURINE IMPORT ATP-BINDING PROTEIN-RELATED"/>
    <property type="match status" value="1"/>
</dbReference>
<evidence type="ECO:0000259" key="4">
    <source>
        <dbReference type="PROSITE" id="PS50893"/>
    </source>
</evidence>
<dbReference type="InterPro" id="IPR003439">
    <property type="entry name" value="ABC_transporter-like_ATP-bd"/>
</dbReference>
<evidence type="ECO:0000256" key="1">
    <source>
        <dbReference type="ARBA" id="ARBA00022448"/>
    </source>
</evidence>
<name>A0ABV3Y1R9_9ACTN</name>
<dbReference type="PROSITE" id="PS50893">
    <property type="entry name" value="ABC_TRANSPORTER_2"/>
    <property type="match status" value="1"/>
</dbReference>
<keyword evidence="3 5" id="KW-0067">ATP-binding</keyword>
<organism evidence="5 6">
    <name type="scientific">Ferrimicrobium acidiphilum</name>
    <dbReference type="NCBI Taxonomy" id="121039"/>
    <lineage>
        <taxon>Bacteria</taxon>
        <taxon>Bacillati</taxon>
        <taxon>Actinomycetota</taxon>
        <taxon>Acidimicrobiia</taxon>
        <taxon>Acidimicrobiales</taxon>
        <taxon>Acidimicrobiaceae</taxon>
        <taxon>Ferrimicrobium</taxon>
    </lineage>
</organism>
<dbReference type="SUPFAM" id="SSF52540">
    <property type="entry name" value="P-loop containing nucleoside triphosphate hydrolases"/>
    <property type="match status" value="1"/>
</dbReference>
<dbReference type="InterPro" id="IPR050166">
    <property type="entry name" value="ABC_transporter_ATP-bind"/>
</dbReference>
<keyword evidence="1" id="KW-0813">Transport</keyword>
<dbReference type="SMART" id="SM00382">
    <property type="entry name" value="AAA"/>
    <property type="match status" value="1"/>
</dbReference>
<feature type="domain" description="ABC transporter" evidence="4">
    <location>
        <begin position="23"/>
        <end position="244"/>
    </location>
</feature>
<proteinExistence type="predicted"/>
<protein>
    <submittedName>
        <fullName evidence="5">ABC transporter ATP-binding protein</fullName>
    </submittedName>
</protein>
<comment type="caution">
    <text evidence="5">The sequence shown here is derived from an EMBL/GenBank/DDBJ whole genome shotgun (WGS) entry which is preliminary data.</text>
</comment>
<evidence type="ECO:0000256" key="3">
    <source>
        <dbReference type="ARBA" id="ARBA00022840"/>
    </source>
</evidence>
<evidence type="ECO:0000313" key="5">
    <source>
        <dbReference type="EMBL" id="MEX6429200.1"/>
    </source>
</evidence>
<dbReference type="PANTHER" id="PTHR42788:SF20">
    <property type="entry name" value="ABC TRANSPORTER ATP-BINDING PROTEIN"/>
    <property type="match status" value="1"/>
</dbReference>
<gene>
    <name evidence="5" type="ORF">AB6A68_05025</name>
</gene>
<dbReference type="InterPro" id="IPR003593">
    <property type="entry name" value="AAA+_ATPase"/>
</dbReference>
<dbReference type="InterPro" id="IPR027417">
    <property type="entry name" value="P-loop_NTPase"/>
</dbReference>